<reference evidence="5" key="1">
    <citation type="submission" date="2020-05" db="EMBL/GenBank/DDBJ databases">
        <authorList>
            <person name="Chiriac C."/>
            <person name="Salcher M."/>
            <person name="Ghai R."/>
            <person name="Kavagutti S V."/>
        </authorList>
    </citation>
    <scope>NUCLEOTIDE SEQUENCE</scope>
</reference>
<dbReference type="EMBL" id="CAEZSV010000096">
    <property type="protein sequence ID" value="CAB4553786.1"/>
    <property type="molecule type" value="Genomic_DNA"/>
</dbReference>
<dbReference type="AlphaFoldDB" id="A0A6J6CRH0"/>
<dbReference type="InterPro" id="IPR000182">
    <property type="entry name" value="GNAT_dom"/>
</dbReference>
<protein>
    <submittedName>
        <fullName evidence="5">Unannotated protein</fullName>
    </submittedName>
</protein>
<dbReference type="SUPFAM" id="SSF55729">
    <property type="entry name" value="Acyl-CoA N-acyltransferases (Nat)"/>
    <property type="match status" value="1"/>
</dbReference>
<dbReference type="Gene3D" id="3.40.630.30">
    <property type="match status" value="1"/>
</dbReference>
<dbReference type="PANTHER" id="PTHR43792">
    <property type="entry name" value="GNAT FAMILY, PUTATIVE (AFU_ORTHOLOGUE AFUA_3G00765)-RELATED-RELATED"/>
    <property type="match status" value="1"/>
</dbReference>
<dbReference type="InterPro" id="IPR051531">
    <property type="entry name" value="N-acetyltransferase"/>
</dbReference>
<accession>A0A6J6CRH0</accession>
<keyword evidence="1" id="KW-0808">Transferase</keyword>
<evidence type="ECO:0000259" key="4">
    <source>
        <dbReference type="PROSITE" id="PS51186"/>
    </source>
</evidence>
<dbReference type="PROSITE" id="PS51186">
    <property type="entry name" value="GNAT"/>
    <property type="match status" value="1"/>
</dbReference>
<dbReference type="Pfam" id="PF13302">
    <property type="entry name" value="Acetyltransf_3"/>
    <property type="match status" value="1"/>
</dbReference>
<keyword evidence="2" id="KW-0012">Acyltransferase</keyword>
<organism evidence="5">
    <name type="scientific">freshwater metagenome</name>
    <dbReference type="NCBI Taxonomy" id="449393"/>
    <lineage>
        <taxon>unclassified sequences</taxon>
        <taxon>metagenomes</taxon>
        <taxon>ecological metagenomes</taxon>
    </lineage>
</organism>
<dbReference type="GO" id="GO:0005737">
    <property type="term" value="C:cytoplasm"/>
    <property type="evidence" value="ECO:0007669"/>
    <property type="project" value="TreeGrafter"/>
</dbReference>
<evidence type="ECO:0000256" key="3">
    <source>
        <dbReference type="ARBA" id="ARBA00038502"/>
    </source>
</evidence>
<dbReference type="GO" id="GO:0008999">
    <property type="term" value="F:protein-N-terminal-alanine acetyltransferase activity"/>
    <property type="evidence" value="ECO:0007669"/>
    <property type="project" value="TreeGrafter"/>
</dbReference>
<dbReference type="InterPro" id="IPR016181">
    <property type="entry name" value="Acyl_CoA_acyltransferase"/>
</dbReference>
<sequence length="176" mass="20497">MELSDGVVHLRPINYRDAKWWKLVHQENRAWLKPWEVSYPEGGGAPPKFRKMVRAFKKDGRWGRSENLIIMHGPERVGFIALGGIAYGPSRSAFIGYWVVEKFANRGFVTRAVDLLRDHAFDDLRLHRIEINIRPENQPSIRVAMKAGFELEGKRSKYLHIDGEWRDHLCFVATRD</sequence>
<evidence type="ECO:0000256" key="1">
    <source>
        <dbReference type="ARBA" id="ARBA00022679"/>
    </source>
</evidence>
<name>A0A6J6CRH0_9ZZZZ</name>
<evidence type="ECO:0000256" key="2">
    <source>
        <dbReference type="ARBA" id="ARBA00023315"/>
    </source>
</evidence>
<proteinExistence type="inferred from homology"/>
<dbReference type="PANTHER" id="PTHR43792:SF8">
    <property type="entry name" value="[RIBOSOMAL PROTEIN US5]-ALANINE N-ACETYLTRANSFERASE"/>
    <property type="match status" value="1"/>
</dbReference>
<gene>
    <name evidence="5" type="ORF">UFOPK1506_00624</name>
</gene>
<feature type="domain" description="N-acetyltransferase" evidence="4">
    <location>
        <begin position="8"/>
        <end position="176"/>
    </location>
</feature>
<evidence type="ECO:0000313" key="5">
    <source>
        <dbReference type="EMBL" id="CAB4553786.1"/>
    </source>
</evidence>
<comment type="similarity">
    <text evidence="3">Belongs to the acetyltransferase family. RimJ subfamily.</text>
</comment>